<dbReference type="RefSeq" id="WP_310769270.1">
    <property type="nucleotide sequence ID" value="NZ_CP134050.1"/>
</dbReference>
<dbReference type="CDD" id="cd08420">
    <property type="entry name" value="PBP2_CysL_like"/>
    <property type="match status" value="1"/>
</dbReference>
<dbReference type="PRINTS" id="PR00039">
    <property type="entry name" value="HTHLYSR"/>
</dbReference>
<accession>A0ABY9T6E1</accession>
<gene>
    <name evidence="6" type="ORF">RGB73_03725</name>
</gene>
<dbReference type="InterPro" id="IPR005119">
    <property type="entry name" value="LysR_subst-bd"/>
</dbReference>
<comment type="similarity">
    <text evidence="1">Belongs to the LysR transcriptional regulatory family.</text>
</comment>
<dbReference type="Gene3D" id="3.40.190.290">
    <property type="match status" value="1"/>
</dbReference>
<keyword evidence="7" id="KW-1185">Reference proteome</keyword>
<dbReference type="Pfam" id="PF00126">
    <property type="entry name" value="HTH_1"/>
    <property type="match status" value="1"/>
</dbReference>
<keyword evidence="4" id="KW-0804">Transcription</keyword>
<dbReference type="Proteomes" id="UP001256827">
    <property type="component" value="Chromosome"/>
</dbReference>
<dbReference type="InterPro" id="IPR047788">
    <property type="entry name" value="LysR-like_Sec_metab"/>
</dbReference>
<dbReference type="InterPro" id="IPR036390">
    <property type="entry name" value="WH_DNA-bd_sf"/>
</dbReference>
<dbReference type="PANTHER" id="PTHR30126:SF39">
    <property type="entry name" value="HTH-TYPE TRANSCRIPTIONAL REGULATOR CYSL"/>
    <property type="match status" value="1"/>
</dbReference>
<sequence>MNLDHLKVFYVAAKKRNFSQTAKSLHISQSSVSIQIRRLEEHLQTKLFERTTKSIRLTESGNLLFHYAERIFHLVENAEKEISLLSGALTGEVHIGASTTIGEHVLPYVLGRFKRDYPQVTIRMQINNSHQIINQLLDHEIQLGFIESSLRHPKLSYQPILDDELMVVCSRESPHPLLQNRESITPYELFSLPLILREPGSGTRQVIEETLVGLDLDPEKLHIVMELGNTEAVKAAVETGMGISILSRFALTRELKLGTLRIIPMKGMHFHRSFYLVSDKSKVLPSQTETFLHYIGKYFAS</sequence>
<dbReference type="NCBIfam" id="NF040786">
    <property type="entry name" value="LysR_Sec_metab"/>
    <property type="match status" value="1"/>
</dbReference>
<dbReference type="SUPFAM" id="SSF46785">
    <property type="entry name" value="Winged helix' DNA-binding domain"/>
    <property type="match status" value="1"/>
</dbReference>
<dbReference type="InterPro" id="IPR036388">
    <property type="entry name" value="WH-like_DNA-bd_sf"/>
</dbReference>
<evidence type="ECO:0000256" key="2">
    <source>
        <dbReference type="ARBA" id="ARBA00023015"/>
    </source>
</evidence>
<dbReference type="InterPro" id="IPR000847">
    <property type="entry name" value="LysR_HTH_N"/>
</dbReference>
<feature type="domain" description="HTH lysR-type" evidence="5">
    <location>
        <begin position="1"/>
        <end position="58"/>
    </location>
</feature>
<evidence type="ECO:0000313" key="6">
    <source>
        <dbReference type="EMBL" id="WNC15468.1"/>
    </source>
</evidence>
<evidence type="ECO:0000313" key="7">
    <source>
        <dbReference type="Proteomes" id="UP001256827"/>
    </source>
</evidence>
<keyword evidence="2" id="KW-0805">Transcription regulation</keyword>
<dbReference type="PANTHER" id="PTHR30126">
    <property type="entry name" value="HTH-TYPE TRANSCRIPTIONAL REGULATOR"/>
    <property type="match status" value="1"/>
</dbReference>
<evidence type="ECO:0000256" key="3">
    <source>
        <dbReference type="ARBA" id="ARBA00023125"/>
    </source>
</evidence>
<dbReference type="PROSITE" id="PS50931">
    <property type="entry name" value="HTH_LYSR"/>
    <property type="match status" value="1"/>
</dbReference>
<keyword evidence="3" id="KW-0238">DNA-binding</keyword>
<reference evidence="6 7" key="1">
    <citation type="submission" date="2023-09" db="EMBL/GenBank/DDBJ databases">
        <title>Complete Genome and Methylome dissection of Bacillus brevis NEB573 original source of BbsI restriction endonuclease.</title>
        <authorList>
            <person name="Fomenkov A."/>
            <person name="Roberts R.D."/>
        </authorList>
    </citation>
    <scope>NUCLEOTIDE SEQUENCE [LARGE SCALE GENOMIC DNA]</scope>
    <source>
        <strain evidence="6 7">NEB573</strain>
    </source>
</reference>
<proteinExistence type="inferred from homology"/>
<name>A0ABY9T6E1_BREBE</name>
<dbReference type="Gene3D" id="1.10.10.10">
    <property type="entry name" value="Winged helix-like DNA-binding domain superfamily/Winged helix DNA-binding domain"/>
    <property type="match status" value="1"/>
</dbReference>
<dbReference type="Pfam" id="PF03466">
    <property type="entry name" value="LysR_substrate"/>
    <property type="match status" value="1"/>
</dbReference>
<protein>
    <submittedName>
        <fullName evidence="6">Selenium metabolism-associated LysR family transcriptional regulator</fullName>
    </submittedName>
</protein>
<dbReference type="EMBL" id="CP134050">
    <property type="protein sequence ID" value="WNC15468.1"/>
    <property type="molecule type" value="Genomic_DNA"/>
</dbReference>
<organism evidence="6 7">
    <name type="scientific">Brevibacillus brevis</name>
    <name type="common">Bacillus brevis</name>
    <dbReference type="NCBI Taxonomy" id="1393"/>
    <lineage>
        <taxon>Bacteria</taxon>
        <taxon>Bacillati</taxon>
        <taxon>Bacillota</taxon>
        <taxon>Bacilli</taxon>
        <taxon>Bacillales</taxon>
        <taxon>Paenibacillaceae</taxon>
        <taxon>Brevibacillus</taxon>
    </lineage>
</organism>
<evidence type="ECO:0000256" key="1">
    <source>
        <dbReference type="ARBA" id="ARBA00009437"/>
    </source>
</evidence>
<dbReference type="SUPFAM" id="SSF53850">
    <property type="entry name" value="Periplasmic binding protein-like II"/>
    <property type="match status" value="1"/>
</dbReference>
<evidence type="ECO:0000259" key="5">
    <source>
        <dbReference type="PROSITE" id="PS50931"/>
    </source>
</evidence>
<evidence type="ECO:0000256" key="4">
    <source>
        <dbReference type="ARBA" id="ARBA00023163"/>
    </source>
</evidence>